<organism evidence="2">
    <name type="scientific">Coccidioides posadasii (strain RMSCC 757 / Silveira)</name>
    <name type="common">Valley fever fungus</name>
    <dbReference type="NCBI Taxonomy" id="443226"/>
    <lineage>
        <taxon>Eukaryota</taxon>
        <taxon>Fungi</taxon>
        <taxon>Dikarya</taxon>
        <taxon>Ascomycota</taxon>
        <taxon>Pezizomycotina</taxon>
        <taxon>Eurotiomycetes</taxon>
        <taxon>Eurotiomycetidae</taxon>
        <taxon>Onygenales</taxon>
        <taxon>Onygenaceae</taxon>
        <taxon>Coccidioides</taxon>
    </lineage>
</organism>
<proteinExistence type="predicted"/>
<accession>E9DHF6</accession>
<sequence length="215" mass="24094">MPCGPILFPFVSSILSGAWLVGVGPYSYRLAAQECSLPQRGFPPPKQFDWRDYFLGLLHPCCFHYSAAVPRSGHRKNPHLFDHGRGTAVLSFTWTPRIFHYCGRDIRWPTVYHWLKVQRRRRTFFSPCKNRACSVGGYGRSAESSPLVSADISPPLSSFLWMQAPRPMLSLRDGNAKISLTMSTSDLTNVLSWRQALFCGGAVDDLLLAGEVTQA</sequence>
<reference evidence="2" key="2">
    <citation type="submission" date="2010-03" db="EMBL/GenBank/DDBJ databases">
        <title>The genome sequence of Coccidioides posadasii strain Silveira.</title>
        <authorList>
            <consortium name="The Broad Institute Genome Sequencing Center for Infectious Disease"/>
            <person name="Neafsey D."/>
            <person name="Orbach M."/>
            <person name="Henn M.R."/>
            <person name="Cole G.T."/>
            <person name="Galgiani J."/>
            <person name="Gardner M.J."/>
            <person name="Kirkland T.N."/>
            <person name="Taylor J.W."/>
            <person name="Young S.K."/>
            <person name="Zeng Q."/>
            <person name="Koehrsen M."/>
            <person name="Alvarado L."/>
            <person name="Berlin A."/>
            <person name="Borenstein D."/>
            <person name="Chapman S.B."/>
            <person name="Chen Z."/>
            <person name="Engels R."/>
            <person name="Freedman E."/>
            <person name="Gellesch M."/>
            <person name="Goldberg J."/>
            <person name="Griggs A."/>
            <person name="Gujja S."/>
            <person name="Heilman E."/>
            <person name="Heiman D."/>
            <person name="Howarth C."/>
            <person name="Jen D."/>
            <person name="Larson L."/>
            <person name="Mehta T."/>
            <person name="Neiman D."/>
            <person name="Park D."/>
            <person name="Pearson M."/>
            <person name="Richards J."/>
            <person name="Roberts A."/>
            <person name="Saif S."/>
            <person name="Shea T."/>
            <person name="Shenoy N."/>
            <person name="Sisk P."/>
            <person name="Stolte C."/>
            <person name="Sykes S."/>
            <person name="Walk T."/>
            <person name="White J."/>
            <person name="Yandava C."/>
            <person name="Haas B."/>
            <person name="Nusbaum C."/>
            <person name="Birren B."/>
        </authorList>
    </citation>
    <scope>NUCLEOTIDE SEQUENCE [LARGE SCALE GENOMIC DNA]</scope>
    <source>
        <strain evidence="2">RMSCC 757 / Silveira</strain>
    </source>
</reference>
<evidence type="ECO:0000313" key="2">
    <source>
        <dbReference type="Proteomes" id="UP000002497"/>
    </source>
</evidence>
<dbReference type="HOGENOM" id="CLU_1283153_0_0_1"/>
<evidence type="ECO:0000313" key="1">
    <source>
        <dbReference type="EMBL" id="EFW14181.1"/>
    </source>
</evidence>
<reference evidence="2" key="1">
    <citation type="journal article" date="2010" name="Genome Res.">
        <title>Population genomic sequencing of Coccidioides fungi reveals recent hybridization and transposon control.</title>
        <authorList>
            <person name="Neafsey D.E."/>
            <person name="Barker B.M."/>
            <person name="Sharpton T.J."/>
            <person name="Stajich J.E."/>
            <person name="Park D.J."/>
            <person name="Whiston E."/>
            <person name="Hung C.-Y."/>
            <person name="McMahan C."/>
            <person name="White J."/>
            <person name="Sykes S."/>
            <person name="Heiman D."/>
            <person name="Young S."/>
            <person name="Zeng Q."/>
            <person name="Abouelleil A."/>
            <person name="Aftuck L."/>
            <person name="Bessette D."/>
            <person name="Brown A."/>
            <person name="FitzGerald M."/>
            <person name="Lui A."/>
            <person name="Macdonald J.P."/>
            <person name="Priest M."/>
            <person name="Orbach M.J."/>
            <person name="Galgiani J.N."/>
            <person name="Kirkland T.N."/>
            <person name="Cole G.T."/>
            <person name="Birren B.W."/>
            <person name="Henn M.R."/>
            <person name="Taylor J.W."/>
            <person name="Rounsley S.D."/>
        </authorList>
    </citation>
    <scope>NUCLEOTIDE SEQUENCE [LARGE SCALE GENOMIC DNA]</scope>
    <source>
        <strain evidence="2">RMSCC 757 / Silveira</strain>
    </source>
</reference>
<protein>
    <submittedName>
        <fullName evidence="1">Uncharacterized protein</fullName>
    </submittedName>
</protein>
<dbReference type="AlphaFoldDB" id="E9DHF6"/>
<dbReference type="EMBL" id="GL636508">
    <property type="protein sequence ID" value="EFW14181.1"/>
    <property type="molecule type" value="Genomic_DNA"/>
</dbReference>
<dbReference type="OMA" id="PRIFHYC"/>
<dbReference type="VEuPathDB" id="FungiDB:CPSG_09255"/>
<keyword evidence="2" id="KW-1185">Reference proteome</keyword>
<gene>
    <name evidence="1" type="ORF">CPSG_09255</name>
</gene>
<dbReference type="Proteomes" id="UP000002497">
    <property type="component" value="Unassembled WGS sequence"/>
</dbReference>
<name>E9DHF6_COCPS</name>